<dbReference type="InterPro" id="IPR018988">
    <property type="entry name" value="DUF2000"/>
</dbReference>
<accession>A0ABY5VFU4</accession>
<name>A0ABY5VFU4_9FIRM</name>
<reference evidence="1" key="1">
    <citation type="journal article" date="2022" name="Cell">
        <title>Design, construction, and in vivo augmentation of a complex gut microbiome.</title>
        <authorList>
            <person name="Cheng A.G."/>
            <person name="Ho P.Y."/>
            <person name="Aranda-Diaz A."/>
            <person name="Jain S."/>
            <person name="Yu F.B."/>
            <person name="Meng X."/>
            <person name="Wang M."/>
            <person name="Iakiviak M."/>
            <person name="Nagashima K."/>
            <person name="Zhao A."/>
            <person name="Murugkar P."/>
            <person name="Patil A."/>
            <person name="Atabakhsh K."/>
            <person name="Weakley A."/>
            <person name="Yan J."/>
            <person name="Brumbaugh A.R."/>
            <person name="Higginbottom S."/>
            <person name="Dimas A."/>
            <person name="Shiver A.L."/>
            <person name="Deutschbauer A."/>
            <person name="Neff N."/>
            <person name="Sonnenburg J.L."/>
            <person name="Huang K.C."/>
            <person name="Fischbach M.A."/>
        </authorList>
    </citation>
    <scope>NUCLEOTIDE SEQUENCE</scope>
    <source>
        <strain evidence="1">DSM 19829</strain>
    </source>
</reference>
<dbReference type="InterPro" id="IPR017021">
    <property type="entry name" value="UCP033763"/>
</dbReference>
<dbReference type="PIRSF" id="PIRSF033736">
    <property type="entry name" value="UCP033763"/>
    <property type="match status" value="1"/>
</dbReference>
<evidence type="ECO:0000313" key="2">
    <source>
        <dbReference type="Proteomes" id="UP001060164"/>
    </source>
</evidence>
<dbReference type="Proteomes" id="UP001060164">
    <property type="component" value="Chromosome"/>
</dbReference>
<organism evidence="1 2">
    <name type="scientific">Ruminococcus gauvreauii</name>
    <dbReference type="NCBI Taxonomy" id="438033"/>
    <lineage>
        <taxon>Bacteria</taxon>
        <taxon>Bacillati</taxon>
        <taxon>Bacillota</taxon>
        <taxon>Clostridia</taxon>
        <taxon>Eubacteriales</taxon>
        <taxon>Oscillospiraceae</taxon>
        <taxon>Ruminococcus</taxon>
    </lineage>
</organism>
<keyword evidence="2" id="KW-1185">Reference proteome</keyword>
<dbReference type="RefSeq" id="WP_028527926.1">
    <property type="nucleotide sequence ID" value="NZ_CABLBR010000005.1"/>
</dbReference>
<evidence type="ECO:0000313" key="1">
    <source>
        <dbReference type="EMBL" id="UWP59474.1"/>
    </source>
</evidence>
<sequence length="140" mass="15161">MDVKDDKCVMVIDENLPSGLIANTAAILGITMGKKMPEVVGSDVADKTGNLHLGIIEFPVPILKGNPVSIKEIRKKLYTEDFSDLLAVDFSGLAQGCKTYDEFTNKMQQAEGADLQYMGVAICGPKKKVNKLTGSMPLLR</sequence>
<dbReference type="EMBL" id="CP102290">
    <property type="protein sequence ID" value="UWP59474.1"/>
    <property type="molecule type" value="Genomic_DNA"/>
</dbReference>
<dbReference type="Gene3D" id="3.40.1490.10">
    <property type="entry name" value="Bit1"/>
    <property type="match status" value="1"/>
</dbReference>
<gene>
    <name evidence="1" type="ORF">NQ502_19290</name>
</gene>
<dbReference type="SUPFAM" id="SSF102462">
    <property type="entry name" value="Peptidyl-tRNA hydrolase II"/>
    <property type="match status" value="1"/>
</dbReference>
<dbReference type="Pfam" id="PF09391">
    <property type="entry name" value="DUF2000"/>
    <property type="match status" value="1"/>
</dbReference>
<dbReference type="InterPro" id="IPR023476">
    <property type="entry name" value="Pep_tRNA_hydro_II_dom_sf"/>
</dbReference>
<proteinExistence type="predicted"/>
<protein>
    <submittedName>
        <fullName evidence="1">DUF2000 domain-containing protein</fullName>
    </submittedName>
</protein>